<keyword evidence="3" id="KW-0346">Stress response</keyword>
<evidence type="ECO:0000313" key="4">
    <source>
        <dbReference type="Proteomes" id="UP001151760"/>
    </source>
</evidence>
<name>A0ABQ5ER98_9ASTR</name>
<keyword evidence="2" id="KW-0067">ATP-binding</keyword>
<comment type="caution">
    <text evidence="3">The sequence shown here is derived from an EMBL/GenBank/DDBJ whole genome shotgun (WGS) entry which is preliminary data.</text>
</comment>
<dbReference type="Gene3D" id="1.20.1270.10">
    <property type="match status" value="2"/>
</dbReference>
<keyword evidence="1" id="KW-0547">Nucleotide-binding</keyword>
<evidence type="ECO:0000313" key="3">
    <source>
        <dbReference type="EMBL" id="GJT53238.1"/>
    </source>
</evidence>
<dbReference type="Proteomes" id="UP001151760">
    <property type="component" value="Unassembled WGS sequence"/>
</dbReference>
<organism evidence="3 4">
    <name type="scientific">Tanacetum coccineum</name>
    <dbReference type="NCBI Taxonomy" id="301880"/>
    <lineage>
        <taxon>Eukaryota</taxon>
        <taxon>Viridiplantae</taxon>
        <taxon>Streptophyta</taxon>
        <taxon>Embryophyta</taxon>
        <taxon>Tracheophyta</taxon>
        <taxon>Spermatophyta</taxon>
        <taxon>Magnoliopsida</taxon>
        <taxon>eudicotyledons</taxon>
        <taxon>Gunneridae</taxon>
        <taxon>Pentapetalae</taxon>
        <taxon>asterids</taxon>
        <taxon>campanulids</taxon>
        <taxon>Asterales</taxon>
        <taxon>Asteraceae</taxon>
        <taxon>Asteroideae</taxon>
        <taxon>Anthemideae</taxon>
        <taxon>Anthemidinae</taxon>
        <taxon>Tanacetum</taxon>
    </lineage>
</organism>
<protein>
    <submittedName>
        <fullName evidence="3">Heat shock 70 kDa protein 15</fullName>
    </submittedName>
</protein>
<dbReference type="Pfam" id="PF00012">
    <property type="entry name" value="HSP70"/>
    <property type="match status" value="1"/>
</dbReference>
<reference evidence="3" key="2">
    <citation type="submission" date="2022-01" db="EMBL/GenBank/DDBJ databases">
        <authorList>
            <person name="Yamashiro T."/>
            <person name="Shiraishi A."/>
            <person name="Satake H."/>
            <person name="Nakayama K."/>
        </authorList>
    </citation>
    <scope>NUCLEOTIDE SEQUENCE</scope>
</reference>
<keyword evidence="4" id="KW-1185">Reference proteome</keyword>
<dbReference type="InterPro" id="IPR013126">
    <property type="entry name" value="Hsp_70_fam"/>
</dbReference>
<accession>A0ABQ5ER98</accession>
<proteinExistence type="predicted"/>
<dbReference type="PANTHER" id="PTHR45639">
    <property type="entry name" value="HSC70CB, ISOFORM G-RELATED"/>
    <property type="match status" value="1"/>
</dbReference>
<dbReference type="InterPro" id="IPR029048">
    <property type="entry name" value="HSP70_C_sf"/>
</dbReference>
<dbReference type="EMBL" id="BQNB010016568">
    <property type="protein sequence ID" value="GJT53238.1"/>
    <property type="molecule type" value="Genomic_DNA"/>
</dbReference>
<reference evidence="3" key="1">
    <citation type="journal article" date="2022" name="Int. J. Mol. Sci.">
        <title>Draft Genome of Tanacetum Coccineum: Genomic Comparison of Closely Related Tanacetum-Family Plants.</title>
        <authorList>
            <person name="Yamashiro T."/>
            <person name="Shiraishi A."/>
            <person name="Nakayama K."/>
            <person name="Satake H."/>
        </authorList>
    </citation>
    <scope>NUCLEOTIDE SEQUENCE</scope>
</reference>
<evidence type="ECO:0000256" key="1">
    <source>
        <dbReference type="ARBA" id="ARBA00022741"/>
    </source>
</evidence>
<gene>
    <name evidence="3" type="ORF">Tco_0988292</name>
</gene>
<evidence type="ECO:0000256" key="2">
    <source>
        <dbReference type="ARBA" id="ARBA00022840"/>
    </source>
</evidence>
<dbReference type="PANTHER" id="PTHR45639:SF4">
    <property type="entry name" value="HSC70CB, ISOFORM G"/>
    <property type="match status" value="1"/>
</dbReference>
<dbReference type="SUPFAM" id="SSF100934">
    <property type="entry name" value="Heat shock protein 70kD (HSP70), C-terminal subdomain"/>
    <property type="match status" value="2"/>
</dbReference>
<sequence>MIGLQLPLPQTLRPEKSETVGGRDDTFDKENLKKRLVDLKQKLIYATINFFYAQLVFLEAIVKLYMFLNTEVADIEWLDGVSGSSKEEGQEIHIPVSEVVYGAMLPADVQQAVEKKIEMALQDRVMEETKDKKNAVEAYVYDIRNKLHDKLFEFVTDSDREQLIAKLQEPEDWLYEDGEDEIKGVYVAKLYELKKQCDPIEQHYKEHSERCSFVGRLVERVNWFKQAAVGDPKYDHIDMSEKQKVLSECSKAENWLREAQQVQDGLPKHAEPVLLSADIRKREEAINMVCRPILSKPKPAPPKLVIPKKPASSAPASLGLIFVFLVLIHDAWNKFISD</sequence>